<comment type="caution">
    <text evidence="3">The sequence shown here is derived from an EMBL/GenBank/DDBJ whole genome shotgun (WGS) entry which is preliminary data.</text>
</comment>
<protein>
    <submittedName>
        <fullName evidence="3">Uncharacterized protein</fullName>
    </submittedName>
</protein>
<organism evidence="3 4">
    <name type="scientific">Stentor coeruleus</name>
    <dbReference type="NCBI Taxonomy" id="5963"/>
    <lineage>
        <taxon>Eukaryota</taxon>
        <taxon>Sar</taxon>
        <taxon>Alveolata</taxon>
        <taxon>Ciliophora</taxon>
        <taxon>Postciliodesmatophora</taxon>
        <taxon>Heterotrichea</taxon>
        <taxon>Heterotrichida</taxon>
        <taxon>Stentoridae</taxon>
        <taxon>Stentor</taxon>
    </lineage>
</organism>
<gene>
    <name evidence="3" type="ORF">SteCoe_37399</name>
</gene>
<keyword evidence="1" id="KW-0175">Coiled coil</keyword>
<evidence type="ECO:0000313" key="4">
    <source>
        <dbReference type="Proteomes" id="UP000187209"/>
    </source>
</evidence>
<reference evidence="3 4" key="1">
    <citation type="submission" date="2016-11" db="EMBL/GenBank/DDBJ databases">
        <title>The macronuclear genome of Stentor coeruleus: a giant cell with tiny introns.</title>
        <authorList>
            <person name="Slabodnick M."/>
            <person name="Ruby J.G."/>
            <person name="Reiff S.B."/>
            <person name="Swart E.C."/>
            <person name="Gosai S."/>
            <person name="Prabakaran S."/>
            <person name="Witkowska E."/>
            <person name="Larue G.E."/>
            <person name="Fisher S."/>
            <person name="Freeman R.M."/>
            <person name="Gunawardena J."/>
            <person name="Chu W."/>
            <person name="Stover N.A."/>
            <person name="Gregory B.D."/>
            <person name="Nowacki M."/>
            <person name="Derisi J."/>
            <person name="Roy S.W."/>
            <person name="Marshall W.F."/>
            <person name="Sood P."/>
        </authorList>
    </citation>
    <scope>NUCLEOTIDE SEQUENCE [LARGE SCALE GENOMIC DNA]</scope>
    <source>
        <strain evidence="3">WM001</strain>
    </source>
</reference>
<dbReference type="AlphaFoldDB" id="A0A1R2AN30"/>
<accession>A0A1R2AN30</accession>
<feature type="compositionally biased region" description="Polar residues" evidence="2">
    <location>
        <begin position="176"/>
        <end position="191"/>
    </location>
</feature>
<evidence type="ECO:0000313" key="3">
    <source>
        <dbReference type="EMBL" id="OMJ65938.1"/>
    </source>
</evidence>
<keyword evidence="4" id="KW-1185">Reference proteome</keyword>
<proteinExistence type="predicted"/>
<dbReference type="Proteomes" id="UP000187209">
    <property type="component" value="Unassembled WGS sequence"/>
</dbReference>
<feature type="coiled-coil region" evidence="1">
    <location>
        <begin position="98"/>
        <end position="139"/>
    </location>
</feature>
<evidence type="ECO:0000256" key="1">
    <source>
        <dbReference type="SAM" id="Coils"/>
    </source>
</evidence>
<dbReference type="EMBL" id="MPUH01001880">
    <property type="protein sequence ID" value="OMJ65938.1"/>
    <property type="molecule type" value="Genomic_DNA"/>
</dbReference>
<feature type="region of interest" description="Disordered" evidence="2">
    <location>
        <begin position="159"/>
        <end position="191"/>
    </location>
</feature>
<name>A0A1R2AN30_9CILI</name>
<feature type="compositionally biased region" description="Basic and acidic residues" evidence="2">
    <location>
        <begin position="159"/>
        <end position="169"/>
    </location>
</feature>
<evidence type="ECO:0000256" key="2">
    <source>
        <dbReference type="SAM" id="MobiDB-lite"/>
    </source>
</evidence>
<sequence>MHRSPSPKFTHRKTTSADIIIMQASFHRRNQSSTNPGTPEDIKVAKNSTRPLSVSFNQDKNKSKSFKKLLDAASAYFSQQKPIMVHNYHTVDTYKPLIKHLEKDKEDLKIVKTKLQLELAQAKAKIKVYKNKIKSLKNYCKIMEVNSFTQFSRTFLKETEEKKDPEKILFRRKTMQPISNRSSETEIDFSN</sequence>